<proteinExistence type="predicted"/>
<dbReference type="InterPro" id="IPR009056">
    <property type="entry name" value="Cyt_c-like_dom"/>
</dbReference>
<evidence type="ECO:0000256" key="4">
    <source>
        <dbReference type="PROSITE-ProRule" id="PRU00433"/>
    </source>
</evidence>
<organism evidence="8 9">
    <name type="scientific">Lutimaribacter marinistellae</name>
    <dbReference type="NCBI Taxonomy" id="1820329"/>
    <lineage>
        <taxon>Bacteria</taxon>
        <taxon>Pseudomonadati</taxon>
        <taxon>Pseudomonadota</taxon>
        <taxon>Alphaproteobacteria</taxon>
        <taxon>Rhodobacterales</taxon>
        <taxon>Roseobacteraceae</taxon>
        <taxon>Lutimaribacter</taxon>
    </lineage>
</organism>
<keyword evidence="2 4" id="KW-0479">Metal-binding</keyword>
<evidence type="ECO:0000313" key="8">
    <source>
        <dbReference type="EMBL" id="MFC3615184.1"/>
    </source>
</evidence>
<dbReference type="Proteomes" id="UP001595629">
    <property type="component" value="Unassembled WGS sequence"/>
</dbReference>
<feature type="signal peptide" evidence="6">
    <location>
        <begin position="1"/>
        <end position="19"/>
    </location>
</feature>
<keyword evidence="9" id="KW-1185">Reference proteome</keyword>
<protein>
    <submittedName>
        <fullName evidence="8">C-type cytochrome</fullName>
    </submittedName>
</protein>
<evidence type="ECO:0000256" key="6">
    <source>
        <dbReference type="SAM" id="SignalP"/>
    </source>
</evidence>
<name>A0ABV7TKA3_9RHOB</name>
<dbReference type="SUPFAM" id="SSF46626">
    <property type="entry name" value="Cytochrome c"/>
    <property type="match status" value="1"/>
</dbReference>
<dbReference type="Pfam" id="PF00034">
    <property type="entry name" value="Cytochrom_C"/>
    <property type="match status" value="1"/>
</dbReference>
<sequence>MKRPIAILALAVLAAPALAQNVEEGSRLYFQHCATCHGTEGRGNGPMAAVLTLQPTDLTALAAGGEFPFERVIKRIDGRDPLASHGSPMPVYGPFFEQGPEESMKTPSGQPVLTSKPVVDLVGYLLSIQD</sequence>
<keyword evidence="1 4" id="KW-0349">Heme</keyword>
<comment type="caution">
    <text evidence="8">The sequence shown here is derived from an EMBL/GenBank/DDBJ whole genome shotgun (WGS) entry which is preliminary data.</text>
</comment>
<dbReference type="EMBL" id="JBHRXI010000016">
    <property type="protein sequence ID" value="MFC3615184.1"/>
    <property type="molecule type" value="Genomic_DNA"/>
</dbReference>
<reference evidence="9" key="1">
    <citation type="journal article" date="2019" name="Int. J. Syst. Evol. Microbiol.">
        <title>The Global Catalogue of Microorganisms (GCM) 10K type strain sequencing project: providing services to taxonomists for standard genome sequencing and annotation.</title>
        <authorList>
            <consortium name="The Broad Institute Genomics Platform"/>
            <consortium name="The Broad Institute Genome Sequencing Center for Infectious Disease"/>
            <person name="Wu L."/>
            <person name="Ma J."/>
        </authorList>
    </citation>
    <scope>NUCLEOTIDE SEQUENCE [LARGE SCALE GENOMIC DNA]</scope>
    <source>
        <strain evidence="9">KCTC 42911</strain>
    </source>
</reference>
<dbReference type="InterPro" id="IPR036909">
    <property type="entry name" value="Cyt_c-like_dom_sf"/>
</dbReference>
<feature type="region of interest" description="Disordered" evidence="5">
    <location>
        <begin position="80"/>
        <end position="111"/>
    </location>
</feature>
<accession>A0ABV7TKA3</accession>
<evidence type="ECO:0000259" key="7">
    <source>
        <dbReference type="PROSITE" id="PS51007"/>
    </source>
</evidence>
<gene>
    <name evidence="8" type="ORF">ACFORG_15570</name>
</gene>
<feature type="domain" description="Cytochrome c" evidence="7">
    <location>
        <begin position="20"/>
        <end position="129"/>
    </location>
</feature>
<dbReference type="Gene3D" id="1.10.760.10">
    <property type="entry name" value="Cytochrome c-like domain"/>
    <property type="match status" value="1"/>
</dbReference>
<evidence type="ECO:0000313" key="9">
    <source>
        <dbReference type="Proteomes" id="UP001595629"/>
    </source>
</evidence>
<keyword evidence="3 4" id="KW-0408">Iron</keyword>
<evidence type="ECO:0000256" key="5">
    <source>
        <dbReference type="SAM" id="MobiDB-lite"/>
    </source>
</evidence>
<evidence type="ECO:0000256" key="1">
    <source>
        <dbReference type="ARBA" id="ARBA00022617"/>
    </source>
</evidence>
<feature type="chain" id="PRO_5045101740" evidence="6">
    <location>
        <begin position="20"/>
        <end position="130"/>
    </location>
</feature>
<keyword evidence="6" id="KW-0732">Signal</keyword>
<evidence type="ECO:0000256" key="3">
    <source>
        <dbReference type="ARBA" id="ARBA00023004"/>
    </source>
</evidence>
<dbReference type="PROSITE" id="PS51007">
    <property type="entry name" value="CYTC"/>
    <property type="match status" value="1"/>
</dbReference>
<evidence type="ECO:0000256" key="2">
    <source>
        <dbReference type="ARBA" id="ARBA00022723"/>
    </source>
</evidence>
<dbReference type="RefSeq" id="WP_386736445.1">
    <property type="nucleotide sequence ID" value="NZ_JBHRXI010000016.1"/>
</dbReference>